<name>A0A0F9IZY8_9ZZZZ</name>
<gene>
    <name evidence="1" type="ORF">LCGC14_1516450</name>
</gene>
<dbReference type="AlphaFoldDB" id="A0A0F9IZY8"/>
<protein>
    <submittedName>
        <fullName evidence="1">Uncharacterized protein</fullName>
    </submittedName>
</protein>
<comment type="caution">
    <text evidence="1">The sequence shown here is derived from an EMBL/GenBank/DDBJ whole genome shotgun (WGS) entry which is preliminary data.</text>
</comment>
<accession>A0A0F9IZY8</accession>
<dbReference type="EMBL" id="LAZR01011193">
    <property type="protein sequence ID" value="KKM62954.1"/>
    <property type="molecule type" value="Genomic_DNA"/>
</dbReference>
<sequence>MKSKKVHRVILRDPSLRRVRNNLRIIFKLAAKKELSRLVDLEGLYQDKKIKIGLTPSQKKRYKHLRRQWNNLYFPFEKSTLQCGSGAGCYSYQEAKKQGFDPQDRPTNLDLVWVPWLKRWFCIKCFVLNRLGEMTHEDFDDPVTRERIKEEFGI</sequence>
<evidence type="ECO:0000313" key="1">
    <source>
        <dbReference type="EMBL" id="KKM62954.1"/>
    </source>
</evidence>
<proteinExistence type="predicted"/>
<reference evidence="1" key="1">
    <citation type="journal article" date="2015" name="Nature">
        <title>Complex archaea that bridge the gap between prokaryotes and eukaryotes.</title>
        <authorList>
            <person name="Spang A."/>
            <person name="Saw J.H."/>
            <person name="Jorgensen S.L."/>
            <person name="Zaremba-Niedzwiedzka K."/>
            <person name="Martijn J."/>
            <person name="Lind A.E."/>
            <person name="van Eijk R."/>
            <person name="Schleper C."/>
            <person name="Guy L."/>
            <person name="Ettema T.J."/>
        </authorList>
    </citation>
    <scope>NUCLEOTIDE SEQUENCE</scope>
</reference>
<organism evidence="1">
    <name type="scientific">marine sediment metagenome</name>
    <dbReference type="NCBI Taxonomy" id="412755"/>
    <lineage>
        <taxon>unclassified sequences</taxon>
        <taxon>metagenomes</taxon>
        <taxon>ecological metagenomes</taxon>
    </lineage>
</organism>